<evidence type="ECO:0008006" key="4">
    <source>
        <dbReference type="Google" id="ProtNLM"/>
    </source>
</evidence>
<dbReference type="Proteomes" id="UP000238322">
    <property type="component" value="Unassembled WGS sequence"/>
</dbReference>
<evidence type="ECO:0000256" key="1">
    <source>
        <dbReference type="SAM" id="SignalP"/>
    </source>
</evidence>
<dbReference type="PROSITE" id="PS51257">
    <property type="entry name" value="PROKAR_LIPOPROTEIN"/>
    <property type="match status" value="1"/>
</dbReference>
<organism evidence="2 3">
    <name type="scientific">Blastopirellula marina</name>
    <dbReference type="NCBI Taxonomy" id="124"/>
    <lineage>
        <taxon>Bacteria</taxon>
        <taxon>Pseudomonadati</taxon>
        <taxon>Planctomycetota</taxon>
        <taxon>Planctomycetia</taxon>
        <taxon>Pirellulales</taxon>
        <taxon>Pirellulaceae</taxon>
        <taxon>Blastopirellula</taxon>
    </lineage>
</organism>
<dbReference type="AlphaFoldDB" id="A0A2S8FKZ5"/>
<gene>
    <name evidence="2" type="ORF">C5Y83_21870</name>
</gene>
<keyword evidence="1" id="KW-0732">Signal</keyword>
<dbReference type="EMBL" id="PUHY01000012">
    <property type="protein sequence ID" value="PQO32833.1"/>
    <property type="molecule type" value="Genomic_DNA"/>
</dbReference>
<name>A0A2S8FKZ5_9BACT</name>
<evidence type="ECO:0000313" key="2">
    <source>
        <dbReference type="EMBL" id="PQO32833.1"/>
    </source>
</evidence>
<feature type="signal peptide" evidence="1">
    <location>
        <begin position="1"/>
        <end position="32"/>
    </location>
</feature>
<protein>
    <recommendedName>
        <fullName evidence="4">PEP-CTERM protein-sorting domain-containing protein</fullName>
    </recommendedName>
</protein>
<feature type="chain" id="PRO_5015491184" description="PEP-CTERM protein-sorting domain-containing protein" evidence="1">
    <location>
        <begin position="33"/>
        <end position="253"/>
    </location>
</feature>
<reference evidence="2 3" key="1">
    <citation type="submission" date="2018-02" db="EMBL/GenBank/DDBJ databases">
        <title>Comparative genomes isolates from brazilian mangrove.</title>
        <authorList>
            <person name="Araujo J.E."/>
            <person name="Taketani R.G."/>
            <person name="Silva M.C.P."/>
            <person name="Loureco M.V."/>
            <person name="Andreote F.D."/>
        </authorList>
    </citation>
    <scope>NUCLEOTIDE SEQUENCE [LARGE SCALE GENOMIC DNA]</scope>
    <source>
        <strain evidence="2 3">Hex-1 MGV</strain>
    </source>
</reference>
<dbReference type="RefSeq" id="WP_105331845.1">
    <property type="nucleotide sequence ID" value="NZ_PUHY01000012.1"/>
</dbReference>
<accession>A0A2S8FKZ5</accession>
<dbReference type="OrthoDB" id="291905at2"/>
<evidence type="ECO:0000313" key="3">
    <source>
        <dbReference type="Proteomes" id="UP000238322"/>
    </source>
</evidence>
<sequence length="253" mass="26249">MIVSSLRGGVLKAFAWMLAPALLLGCASVSNAAMMLYSGGVTVDSNNPEYATESIAPVTQDFYFAYTMELTSGSLDALDQVQFYFDSDPSVMPGAMPWSFAPSVGLKVDQGGAGTSDFQARWGYTNQQYSGAKEAPGVGETVGIIAKLSKSGGTVYDTIELWVVDAFAGVPAFHTLGAPQATSVTGSSSLTSVSTVGIFSAALDAGDSVFLDNVSLATVPEPMTMALWGMGGIAGLAYSARRRKLAAKDTEAV</sequence>
<proteinExistence type="predicted"/>
<comment type="caution">
    <text evidence="2">The sequence shown here is derived from an EMBL/GenBank/DDBJ whole genome shotgun (WGS) entry which is preliminary data.</text>
</comment>